<organism evidence="2 3">
    <name type="scientific">Flavobacterium oreochromis</name>
    <dbReference type="NCBI Taxonomy" id="2906078"/>
    <lineage>
        <taxon>Bacteria</taxon>
        <taxon>Pseudomonadati</taxon>
        <taxon>Bacteroidota</taxon>
        <taxon>Flavobacteriia</taxon>
        <taxon>Flavobacteriales</taxon>
        <taxon>Flavobacteriaceae</taxon>
        <taxon>Flavobacterium</taxon>
    </lineage>
</organism>
<accession>A0ABW8PA54</accession>
<gene>
    <name evidence="2" type="ORF">V3I07_11125</name>
</gene>
<evidence type="ECO:0008006" key="4">
    <source>
        <dbReference type="Google" id="ProtNLM"/>
    </source>
</evidence>
<name>A0ABW8PA54_9FLAO</name>
<dbReference type="RefSeq" id="WP_088400384.1">
    <property type="nucleotide sequence ID" value="NZ_JAZGZP010000016.1"/>
</dbReference>
<feature type="region of interest" description="Disordered" evidence="1">
    <location>
        <begin position="217"/>
        <end position="258"/>
    </location>
</feature>
<evidence type="ECO:0000256" key="1">
    <source>
        <dbReference type="SAM" id="MobiDB-lite"/>
    </source>
</evidence>
<sequence>MKKGVSVMSGNVSPIVGEKYTYHIEEWYPATPTSERQAEKVTWELFKKRSNGQFTTTHIKKKGDSSFTFGEASIGETYRLEGYLHQPEGGGLIIKPKGNRTPKIGKIDLHYVDDNKGNIFSFTEKLRAKAHCINMLNKEVIFTLWEDDAKGSGHKDSNKIIDTKKSRVNKYGEAVAEFTLTQALIKKALEGESDIKELEFYVTVEYYKKKKHASENLEIKNPHSTPRETTSSSSTHQIKKAKGSPAEQKPASKKEEKGLLSSLSDGFSEMWDWAESFGKAKRDKPHTVQISKEKSPVLVGIDQIVREKFKPVIGNGEEAVIYITSEIAAEIEIDKNGKVISYPDYGAYNGKEEFKKDNKIYSKKIKVGKEIKSAFPTFKAYIYRGNTVGEAVRKLKQDLKFNTHENAESTILEVARHSLGNNKNYGDKGPIPPNSIKNLYRLRYKKATNKSGKNSYRYRIVDENLSNFPNVKDYKKEYDSGSMILGKRGSISIDPWKSSGLVGCVGIRGKNGENHLSTKETYSNQDKENYKYIYHSLNNYLESIIPELTGIYGRRGFSTSEGIVKVSASSYDHEIKVYVLVDSLPDLCTCESLRSPVKEREDFYNSFGTKTINYIEQESKKSNKFKGLYMTAQRRAENGFAKVINGNNPMNIKGNGDLGQIAYDTHESGILVKGEKFANFSSEDTGFKGYLSLLKNNYNYAYQTFFDDSKTIDDFVTGLEDKGKLGPYATGDKKGKEGTDRYKNNIKDIFESVKNDYLKMYKCKLCKVKNDEEKKNLQDDINLLEKLN</sequence>
<dbReference type="Gene3D" id="1.10.530.10">
    <property type="match status" value="1"/>
</dbReference>
<dbReference type="Proteomes" id="UP001621706">
    <property type="component" value="Unassembled WGS sequence"/>
</dbReference>
<proteinExistence type="predicted"/>
<keyword evidence="3" id="KW-1185">Reference proteome</keyword>
<evidence type="ECO:0000313" key="2">
    <source>
        <dbReference type="EMBL" id="MFK7001446.1"/>
    </source>
</evidence>
<dbReference type="EMBL" id="JAZGZP010000016">
    <property type="protein sequence ID" value="MFK7001446.1"/>
    <property type="molecule type" value="Genomic_DNA"/>
</dbReference>
<comment type="caution">
    <text evidence="2">The sequence shown here is derived from an EMBL/GenBank/DDBJ whole genome shotgun (WGS) entry which is preliminary data.</text>
</comment>
<evidence type="ECO:0000313" key="3">
    <source>
        <dbReference type="Proteomes" id="UP001621706"/>
    </source>
</evidence>
<protein>
    <recommendedName>
        <fullName evidence="4">Mannosyl-glycoprotein endo-beta-N-acetylglucosamidase-like domain-containing protein</fullName>
    </recommendedName>
</protein>
<reference evidence="2 3" key="1">
    <citation type="submission" date="2024-02" db="EMBL/GenBank/DDBJ databases">
        <title>Comparative Genomic Analysis of Flavobacterium Species Causing Columnaris Disease of Freshwater Fish in Thailand: Insights into Virulence and Resistance Mechanisms.</title>
        <authorList>
            <person name="Nguyen D."/>
            <person name="Chokmangmeepisarn P."/>
            <person name="Khianchaikhan K."/>
            <person name="Morishita M."/>
            <person name="Bunnoy A."/>
            <person name="Rodkhum C."/>
        </authorList>
    </citation>
    <scope>NUCLEOTIDE SEQUENCE [LARGE SCALE GENOMIC DNA]</scope>
    <source>
        <strain evidence="2 3">CNRT2201</strain>
    </source>
</reference>